<dbReference type="Proteomes" id="UP000064243">
    <property type="component" value="Unassembled WGS sequence"/>
</dbReference>
<feature type="transmembrane region" description="Helical" evidence="5">
    <location>
        <begin position="147"/>
        <end position="165"/>
    </location>
</feature>
<gene>
    <name evidence="5" type="primary">yciB</name>
    <name evidence="6" type="ORF">ABW22_03235</name>
</gene>
<name>A0A106BT60_THIDE</name>
<dbReference type="Pfam" id="PF04279">
    <property type="entry name" value="IspA"/>
    <property type="match status" value="1"/>
</dbReference>
<keyword evidence="3 5" id="KW-1133">Transmembrane helix</keyword>
<dbReference type="InterPro" id="IPR006008">
    <property type="entry name" value="YciB"/>
</dbReference>
<dbReference type="OrthoDB" id="9788219at2"/>
<dbReference type="NCBIfam" id="NF001325">
    <property type="entry name" value="PRK00259.1-3"/>
    <property type="match status" value="1"/>
</dbReference>
<comment type="similarity">
    <text evidence="5">Belongs to the YciB family.</text>
</comment>
<keyword evidence="2 5" id="KW-0812">Transmembrane</keyword>
<comment type="function">
    <text evidence="5">Plays a role in cell envelope biogenesis, maintenance of cell envelope integrity and membrane homeostasis.</text>
</comment>
<dbReference type="PANTHER" id="PTHR36917:SF1">
    <property type="entry name" value="INNER MEMBRANE-SPANNING PROTEIN YCIB"/>
    <property type="match status" value="1"/>
</dbReference>
<feature type="transmembrane region" description="Helical" evidence="5">
    <location>
        <begin position="171"/>
        <end position="189"/>
    </location>
</feature>
<evidence type="ECO:0000256" key="5">
    <source>
        <dbReference type="HAMAP-Rule" id="MF_00189"/>
    </source>
</evidence>
<proteinExistence type="inferred from homology"/>
<evidence type="ECO:0000313" key="7">
    <source>
        <dbReference type="Proteomes" id="UP000064243"/>
    </source>
</evidence>
<dbReference type="AlphaFoldDB" id="A0A106BT60"/>
<reference evidence="6 7" key="1">
    <citation type="journal article" date="2015" name="Appl. Environ. Microbiol.">
        <title>Aerobic and Anaerobic Thiosulfate Oxidation by a Cold-Adapted, Subglacial Chemoautotroph.</title>
        <authorList>
            <person name="Harrold Z.R."/>
            <person name="Skidmore M.L."/>
            <person name="Hamilton T.L."/>
            <person name="Desch L."/>
            <person name="Amada K."/>
            <person name="van Gelder W."/>
            <person name="Glover K."/>
            <person name="Roden E.E."/>
            <person name="Boyd E.S."/>
        </authorList>
    </citation>
    <scope>NUCLEOTIDE SEQUENCE [LARGE SCALE GENOMIC DNA]</scope>
    <source>
        <strain evidence="6 7">RG</strain>
    </source>
</reference>
<dbReference type="HAMAP" id="MF_00189">
    <property type="entry name" value="YciB"/>
    <property type="match status" value="1"/>
</dbReference>
<keyword evidence="5" id="KW-0997">Cell inner membrane</keyword>
<dbReference type="PANTHER" id="PTHR36917">
    <property type="entry name" value="INTRACELLULAR SEPTATION PROTEIN A-RELATED"/>
    <property type="match status" value="1"/>
</dbReference>
<protein>
    <recommendedName>
        <fullName evidence="5">Inner membrane-spanning protein YciB</fullName>
    </recommendedName>
</protein>
<evidence type="ECO:0000313" key="6">
    <source>
        <dbReference type="EMBL" id="KVW98045.1"/>
    </source>
</evidence>
<keyword evidence="1 5" id="KW-1003">Cell membrane</keyword>
<accession>A0A106BT60</accession>
<dbReference type="STRING" id="1123392.GCA_000376425_01133"/>
<keyword evidence="7" id="KW-1185">Reference proteome</keyword>
<comment type="subcellular location">
    <subcellularLocation>
        <location evidence="5">Cell inner membrane</location>
        <topology evidence="5">Multi-pass membrane protein</topology>
    </subcellularLocation>
</comment>
<feature type="transmembrane region" description="Helical" evidence="5">
    <location>
        <begin position="49"/>
        <end position="69"/>
    </location>
</feature>
<organism evidence="6 7">
    <name type="scientific">Thiobacillus denitrificans</name>
    <dbReference type="NCBI Taxonomy" id="36861"/>
    <lineage>
        <taxon>Bacteria</taxon>
        <taxon>Pseudomonadati</taxon>
        <taxon>Pseudomonadota</taxon>
        <taxon>Betaproteobacteria</taxon>
        <taxon>Nitrosomonadales</taxon>
        <taxon>Thiobacillaceae</taxon>
        <taxon>Thiobacillus</taxon>
    </lineage>
</organism>
<evidence type="ECO:0000256" key="4">
    <source>
        <dbReference type="ARBA" id="ARBA00023136"/>
    </source>
</evidence>
<comment type="caution">
    <text evidence="6">The sequence shown here is derived from an EMBL/GenBank/DDBJ whole genome shotgun (WGS) entry which is preliminary data.</text>
</comment>
<dbReference type="EMBL" id="LDUG01000011">
    <property type="protein sequence ID" value="KVW98045.1"/>
    <property type="molecule type" value="Genomic_DNA"/>
</dbReference>
<keyword evidence="4 5" id="KW-0472">Membrane</keyword>
<feature type="transmembrane region" description="Helical" evidence="5">
    <location>
        <begin position="76"/>
        <end position="95"/>
    </location>
</feature>
<dbReference type="RefSeq" id="WP_059751908.1">
    <property type="nucleotide sequence ID" value="NZ_LDUG01000011.1"/>
</dbReference>
<evidence type="ECO:0000256" key="3">
    <source>
        <dbReference type="ARBA" id="ARBA00022989"/>
    </source>
</evidence>
<feature type="transmembrane region" description="Helical" evidence="5">
    <location>
        <begin position="107"/>
        <end position="127"/>
    </location>
</feature>
<evidence type="ECO:0000256" key="1">
    <source>
        <dbReference type="ARBA" id="ARBA00022475"/>
    </source>
</evidence>
<dbReference type="GO" id="GO:0005886">
    <property type="term" value="C:plasma membrane"/>
    <property type="evidence" value="ECO:0007669"/>
    <property type="project" value="UniProtKB-SubCell"/>
</dbReference>
<sequence length="215" mass="23604">MKKLLFDLFPVIIFFIAYKIGDANAEAARAFMASVGLPQPAGAGEKPGIYLATLVAIVASFGQIGWVKLRGHKVETMLWVTLGIIVVFGGATLWLHDESFIKWKPTVLYWIFAAIIFGAAALGRNVIKSLMGKQMELPASAWSRLNASWGGFFAVMGLANLIVAFNFSTDAWVNFKLFGSLGLMLVFVIGQSMMLTKYLDQADLDQATLDKEEKQ</sequence>
<dbReference type="PATRIC" id="fig|36861.3.peg.87"/>
<evidence type="ECO:0000256" key="2">
    <source>
        <dbReference type="ARBA" id="ARBA00022692"/>
    </source>
</evidence>